<protein>
    <submittedName>
        <fullName evidence="1">Uncharacterized protein</fullName>
    </submittedName>
</protein>
<name>A0A4S4C7V0_9BACL</name>
<dbReference type="AlphaFoldDB" id="A0A4S4C7V0"/>
<evidence type="ECO:0000313" key="2">
    <source>
        <dbReference type="Proteomes" id="UP000310636"/>
    </source>
</evidence>
<gene>
    <name evidence="1" type="ORF">E6C55_03265</name>
</gene>
<keyword evidence="2" id="KW-1185">Reference proteome</keyword>
<sequence length="170" mass="19550">MQNSREAKQFDTETIRTRIAALAAYGDARNKRLKRQLKWKSDNGQRRVLQKSLPFSLLVQLVELRLSRQLLHNLENTCRVFSGMKVGNEYRRIMKIVAQAVTLKRESLLHLRRTVERFSLQLSKEDIEAAQSELVAIHLLANDDLPFLSEFLNAGAIEIGDLIAKVEHDL</sequence>
<reference evidence="1 2" key="1">
    <citation type="submission" date="2019-04" db="EMBL/GenBank/DDBJ databases">
        <title>Cohnella sp. nov. isolated from preserved vegetables.</title>
        <authorList>
            <person name="Lin S.-Y."/>
            <person name="Hung M.-H."/>
            <person name="Young C.-C."/>
        </authorList>
    </citation>
    <scope>NUCLEOTIDE SEQUENCE [LARGE SCALE GENOMIC DNA]</scope>
    <source>
        <strain evidence="1 2">CC-MHH1044</strain>
    </source>
</reference>
<dbReference type="EMBL" id="SSOB01000003">
    <property type="protein sequence ID" value="THF83724.1"/>
    <property type="molecule type" value="Genomic_DNA"/>
</dbReference>
<organism evidence="1 2">
    <name type="scientific">Cohnella fermenti</name>
    <dbReference type="NCBI Taxonomy" id="2565925"/>
    <lineage>
        <taxon>Bacteria</taxon>
        <taxon>Bacillati</taxon>
        <taxon>Bacillota</taxon>
        <taxon>Bacilli</taxon>
        <taxon>Bacillales</taxon>
        <taxon>Paenibacillaceae</taxon>
        <taxon>Cohnella</taxon>
    </lineage>
</organism>
<dbReference type="RefSeq" id="WP_136368353.1">
    <property type="nucleotide sequence ID" value="NZ_SSOB01000003.1"/>
</dbReference>
<dbReference type="Proteomes" id="UP000310636">
    <property type="component" value="Unassembled WGS sequence"/>
</dbReference>
<proteinExistence type="predicted"/>
<accession>A0A4S4C7V0</accession>
<comment type="caution">
    <text evidence="1">The sequence shown here is derived from an EMBL/GenBank/DDBJ whole genome shotgun (WGS) entry which is preliminary data.</text>
</comment>
<evidence type="ECO:0000313" key="1">
    <source>
        <dbReference type="EMBL" id="THF83724.1"/>
    </source>
</evidence>